<dbReference type="AlphaFoldDB" id="A0A6P4YV80"/>
<keyword evidence="8" id="KW-0560">Oxidoreductase</keyword>
<evidence type="ECO:0000256" key="14">
    <source>
        <dbReference type="ARBA" id="ARBA00039304"/>
    </source>
</evidence>
<evidence type="ECO:0000313" key="20">
    <source>
        <dbReference type="RefSeq" id="XP_019633275.1"/>
    </source>
</evidence>
<evidence type="ECO:0000256" key="5">
    <source>
        <dbReference type="ARBA" id="ARBA00022692"/>
    </source>
</evidence>
<proteinExistence type="inferred from homology"/>
<dbReference type="PRINTS" id="PR00092">
    <property type="entry name" value="TYROSINASE"/>
</dbReference>
<evidence type="ECO:0000256" key="12">
    <source>
        <dbReference type="ARBA" id="ARBA00023136"/>
    </source>
</evidence>
<evidence type="ECO:0000256" key="4">
    <source>
        <dbReference type="ARBA" id="ARBA00011906"/>
    </source>
</evidence>
<dbReference type="InterPro" id="IPR050316">
    <property type="entry name" value="Tyrosinase/Hemocyanin"/>
</dbReference>
<comment type="cofactor">
    <cofactor evidence="1">
        <name>Cu(2+)</name>
        <dbReference type="ChEBI" id="CHEBI:29036"/>
    </cofactor>
</comment>
<comment type="similarity">
    <text evidence="3">Belongs to the tyrosinase family.</text>
</comment>
<dbReference type="RefSeq" id="XP_019633275.1">
    <property type="nucleotide sequence ID" value="XM_019777716.1"/>
</dbReference>
<keyword evidence="9" id="KW-0186">Copper</keyword>
<dbReference type="InterPro" id="IPR002227">
    <property type="entry name" value="Tyrosinase_Cu-bd"/>
</dbReference>
<evidence type="ECO:0000313" key="19">
    <source>
        <dbReference type="Proteomes" id="UP000515135"/>
    </source>
</evidence>
<evidence type="ECO:0000256" key="10">
    <source>
        <dbReference type="ARBA" id="ARBA00023033"/>
    </source>
</evidence>
<dbReference type="KEGG" id="bbel:109476713"/>
<keyword evidence="6" id="KW-0479">Metal-binding</keyword>
<dbReference type="PANTHER" id="PTHR11474:SF124">
    <property type="entry name" value="TYROSINASE"/>
    <property type="match status" value="1"/>
</dbReference>
<name>A0A6P4YV80_BRABE</name>
<evidence type="ECO:0000256" key="13">
    <source>
        <dbReference type="ARBA" id="ARBA00023180"/>
    </source>
</evidence>
<keyword evidence="12" id="KW-0472">Membrane</keyword>
<dbReference type="PANTHER" id="PTHR11474">
    <property type="entry name" value="TYROSINASE FAMILY MEMBER"/>
    <property type="match status" value="1"/>
</dbReference>
<feature type="signal peptide" evidence="16">
    <location>
        <begin position="1"/>
        <end position="19"/>
    </location>
</feature>
<dbReference type="Gene3D" id="1.10.1280.10">
    <property type="entry name" value="Di-copper center containing domain from catechol oxidase"/>
    <property type="match status" value="1"/>
</dbReference>
<evidence type="ECO:0000256" key="15">
    <source>
        <dbReference type="ARBA" id="ARBA00042251"/>
    </source>
</evidence>
<dbReference type="GO" id="GO:0046872">
    <property type="term" value="F:metal ion binding"/>
    <property type="evidence" value="ECO:0007669"/>
    <property type="project" value="UniProtKB-KW"/>
</dbReference>
<evidence type="ECO:0000256" key="1">
    <source>
        <dbReference type="ARBA" id="ARBA00001973"/>
    </source>
</evidence>
<evidence type="ECO:0000256" key="9">
    <source>
        <dbReference type="ARBA" id="ARBA00023008"/>
    </source>
</evidence>
<dbReference type="Pfam" id="PF00264">
    <property type="entry name" value="Tyrosinase"/>
    <property type="match status" value="1"/>
</dbReference>
<keyword evidence="10" id="KW-0503">Monooxygenase</keyword>
<evidence type="ECO:0000259" key="17">
    <source>
        <dbReference type="PROSITE" id="PS00497"/>
    </source>
</evidence>
<feature type="chain" id="PRO_5028310266" description="Tyrosinase" evidence="16">
    <location>
        <begin position="20"/>
        <end position="525"/>
    </location>
</feature>
<reference evidence="20" key="1">
    <citation type="submission" date="2025-08" db="UniProtKB">
        <authorList>
            <consortium name="RefSeq"/>
        </authorList>
    </citation>
    <scope>IDENTIFICATION</scope>
    <source>
        <tissue evidence="20">Gonad</tissue>
    </source>
</reference>
<dbReference type="InterPro" id="IPR008922">
    <property type="entry name" value="Di-copper_centre_dom_sf"/>
</dbReference>
<feature type="domain" description="Tyrosinase copper-binding" evidence="18">
    <location>
        <begin position="409"/>
        <end position="420"/>
    </location>
</feature>
<evidence type="ECO:0000256" key="11">
    <source>
        <dbReference type="ARBA" id="ARBA00023101"/>
    </source>
</evidence>
<evidence type="ECO:0000259" key="18">
    <source>
        <dbReference type="PROSITE" id="PS00498"/>
    </source>
</evidence>
<sequence length="525" mass="59568">MKALGLLIVLAGCFRGGEAQFPRVCTSDSVLKSMECCPTPPGFPEPCGGPGRGRCENIPDPTVEEDIVTWNDAYNYDDRGRWPTKFFNRSCVCEGKFSGYDCTKCIWGYRGENCETKQKTAVRKNIKNLSSDEKEKFQRYLDLAKNTVSDIVFPTKFLGIFRGIKSKDFVNVSVYDSFVALHYYASRFTMPPAISGLCRDSSECFFDYAHEAVGFPTWHRKILLEIERAVQEVNSDPDWTLPYWDWSAAEENQCDICTNEYVGANDEDGNLDPGSIFASWWTICEHLPEWEESVVKFRTTPCDVSNNTYWHLKRNPGTQDTAYFGESMAFLPSAEEVDFAMRFPVYDTPPYIRYSNCSFRNLLEGFADTSTGKNHENGNVVVFGAHTLHNQVHIYMNGTMGENPTSPNDPIFFLHHCNVDRLLETWMRLYPVVESALPERGTPPGHNRNDYMVPFFPPRSHATMFKRSTEFGYDYEEFYEDPTDGNDMGECSAAVPDREGVSPEAIGLGVGIGTLKIMQQQQLSN</sequence>
<organism evidence="19 20">
    <name type="scientific">Branchiostoma belcheri</name>
    <name type="common">Amphioxus</name>
    <dbReference type="NCBI Taxonomy" id="7741"/>
    <lineage>
        <taxon>Eukaryota</taxon>
        <taxon>Metazoa</taxon>
        <taxon>Chordata</taxon>
        <taxon>Cephalochordata</taxon>
        <taxon>Leptocardii</taxon>
        <taxon>Amphioxiformes</taxon>
        <taxon>Branchiostomatidae</taxon>
        <taxon>Branchiostoma</taxon>
    </lineage>
</organism>
<evidence type="ECO:0000256" key="7">
    <source>
        <dbReference type="ARBA" id="ARBA00022729"/>
    </source>
</evidence>
<evidence type="ECO:0000256" key="8">
    <source>
        <dbReference type="ARBA" id="ARBA00023002"/>
    </source>
</evidence>
<dbReference type="Proteomes" id="UP000515135">
    <property type="component" value="Unplaced"/>
</dbReference>
<dbReference type="PROSITE" id="PS00498">
    <property type="entry name" value="TYROSINASE_2"/>
    <property type="match status" value="1"/>
</dbReference>
<keyword evidence="7 16" id="KW-0732">Signal</keyword>
<dbReference type="SUPFAM" id="SSF48056">
    <property type="entry name" value="Di-copper centre-containing domain"/>
    <property type="match status" value="1"/>
</dbReference>
<gene>
    <name evidence="20" type="primary">LOC109476713</name>
</gene>
<dbReference type="GO" id="GO:0031410">
    <property type="term" value="C:cytoplasmic vesicle"/>
    <property type="evidence" value="ECO:0007669"/>
    <property type="project" value="UniProtKB-ARBA"/>
</dbReference>
<dbReference type="EC" id="1.14.18.1" evidence="4"/>
<dbReference type="GO" id="GO:0043473">
    <property type="term" value="P:pigmentation"/>
    <property type="evidence" value="ECO:0007669"/>
    <property type="project" value="TreeGrafter"/>
</dbReference>
<keyword evidence="19" id="KW-1185">Reference proteome</keyword>
<dbReference type="GeneID" id="109476713"/>
<dbReference type="PROSITE" id="PS00497">
    <property type="entry name" value="TYROSINASE_1"/>
    <property type="match status" value="1"/>
</dbReference>
<feature type="domain" description="Tyrosinase copper-binding" evidence="17">
    <location>
        <begin position="210"/>
        <end position="227"/>
    </location>
</feature>
<accession>A0A6P4YV80</accession>
<protein>
    <recommendedName>
        <fullName evidence="14">Tyrosinase</fullName>
        <ecNumber evidence="4">1.14.18.1</ecNumber>
    </recommendedName>
    <alternativeName>
        <fullName evidence="15">Monophenol monooxygenase</fullName>
    </alternativeName>
</protein>
<comment type="subcellular location">
    <subcellularLocation>
        <location evidence="2">Melanosome membrane</location>
        <topology evidence="2">Single-pass type I membrane protein</topology>
    </subcellularLocation>
</comment>
<dbReference type="GO" id="GO:0004503">
    <property type="term" value="F:tyrosinase activity"/>
    <property type="evidence" value="ECO:0007669"/>
    <property type="project" value="UniProtKB-EC"/>
</dbReference>
<evidence type="ECO:0000256" key="6">
    <source>
        <dbReference type="ARBA" id="ARBA00022723"/>
    </source>
</evidence>
<evidence type="ECO:0000256" key="2">
    <source>
        <dbReference type="ARBA" id="ARBA00004573"/>
    </source>
</evidence>
<keyword evidence="11" id="KW-0470">Melanin biosynthesis</keyword>
<dbReference type="GO" id="GO:0042438">
    <property type="term" value="P:melanin biosynthetic process"/>
    <property type="evidence" value="ECO:0007669"/>
    <property type="project" value="UniProtKB-KW"/>
</dbReference>
<dbReference type="OrthoDB" id="6132182at2759"/>
<keyword evidence="13" id="KW-0325">Glycoprotein</keyword>
<keyword evidence="5" id="KW-0812">Transmembrane</keyword>
<evidence type="ECO:0000256" key="16">
    <source>
        <dbReference type="SAM" id="SignalP"/>
    </source>
</evidence>
<evidence type="ECO:0000256" key="3">
    <source>
        <dbReference type="ARBA" id="ARBA00009928"/>
    </source>
</evidence>